<feature type="compositionally biased region" description="Low complexity" evidence="10">
    <location>
        <begin position="302"/>
        <end position="318"/>
    </location>
</feature>
<evidence type="ECO:0000259" key="13">
    <source>
        <dbReference type="Pfam" id="PF08345"/>
    </source>
</evidence>
<dbReference type="Pfam" id="PF08345">
    <property type="entry name" value="YscJ_FliF_C"/>
    <property type="match status" value="1"/>
</dbReference>
<evidence type="ECO:0000313" key="15">
    <source>
        <dbReference type="Proteomes" id="UP000621455"/>
    </source>
</evidence>
<evidence type="ECO:0000256" key="3">
    <source>
        <dbReference type="ARBA" id="ARBA00007971"/>
    </source>
</evidence>
<proteinExistence type="inferred from homology"/>
<evidence type="ECO:0000256" key="8">
    <source>
        <dbReference type="ARBA" id="ARBA00023143"/>
    </source>
</evidence>
<dbReference type="InterPro" id="IPR000067">
    <property type="entry name" value="FlgMring_FliF"/>
</dbReference>
<dbReference type="Gene3D" id="3.30.300.30">
    <property type="match status" value="1"/>
</dbReference>
<dbReference type="PRINTS" id="PR01009">
    <property type="entry name" value="FLGMRINGFLIF"/>
</dbReference>
<evidence type="ECO:0000256" key="9">
    <source>
        <dbReference type="PIRNR" id="PIRNR004862"/>
    </source>
</evidence>
<keyword evidence="14" id="KW-0966">Cell projection</keyword>
<evidence type="ECO:0000313" key="14">
    <source>
        <dbReference type="EMBL" id="NHZ80761.1"/>
    </source>
</evidence>
<evidence type="ECO:0000256" key="10">
    <source>
        <dbReference type="SAM" id="MobiDB-lite"/>
    </source>
</evidence>
<keyword evidence="14" id="KW-0282">Flagellum</keyword>
<protein>
    <recommendedName>
        <fullName evidence="9">Flagellar M-ring protein</fullName>
    </recommendedName>
</protein>
<keyword evidence="14" id="KW-0969">Cilium</keyword>
<evidence type="ECO:0000256" key="6">
    <source>
        <dbReference type="ARBA" id="ARBA00022989"/>
    </source>
</evidence>
<keyword evidence="4" id="KW-1003">Cell membrane</keyword>
<reference evidence="14 15" key="1">
    <citation type="submission" date="2019-10" db="EMBL/GenBank/DDBJ databases">
        <title>Taxonomy of Antarctic Massilia spp.: description of Massilia rubra sp. nov., Massilia aquatica sp. nov., Massilia mucilaginosa sp. nov., Massilia frigida sp. nov. isolated from streams, lakes and regoliths.</title>
        <authorList>
            <person name="Holochova P."/>
            <person name="Sedlacek I."/>
            <person name="Kralova S."/>
            <person name="Maslanova I."/>
            <person name="Busse H.-J."/>
            <person name="Stankova E."/>
            <person name="Vrbovska V."/>
            <person name="Kovarovic V."/>
            <person name="Bartak M."/>
            <person name="Svec P."/>
            <person name="Pantucek R."/>
        </authorList>
    </citation>
    <scope>NUCLEOTIDE SEQUENCE [LARGE SCALE GENOMIC DNA]</scope>
    <source>
        <strain evidence="14 15">CCM 8695</strain>
    </source>
</reference>
<accession>A0ABX0N5V2</accession>
<name>A0ABX0N5V2_9BURK</name>
<dbReference type="PIRSF" id="PIRSF004862">
    <property type="entry name" value="FliF"/>
    <property type="match status" value="1"/>
</dbReference>
<feature type="region of interest" description="Disordered" evidence="10">
    <location>
        <begin position="274"/>
        <end position="327"/>
    </location>
</feature>
<comment type="function">
    <text evidence="9">The M ring may be actively involved in energy transduction.</text>
</comment>
<evidence type="ECO:0000256" key="2">
    <source>
        <dbReference type="ARBA" id="ARBA00004651"/>
    </source>
</evidence>
<evidence type="ECO:0000259" key="12">
    <source>
        <dbReference type="Pfam" id="PF01514"/>
    </source>
</evidence>
<comment type="subcellular location">
    <subcellularLocation>
        <location evidence="1 9">Bacterial flagellum basal body</location>
    </subcellularLocation>
    <subcellularLocation>
        <location evidence="2">Cell membrane</location>
        <topology evidence="2">Multi-pass membrane protein</topology>
    </subcellularLocation>
</comment>
<feature type="transmembrane region" description="Helical" evidence="11">
    <location>
        <begin position="18"/>
        <end position="38"/>
    </location>
</feature>
<keyword evidence="8 9" id="KW-0975">Bacterial flagellum</keyword>
<keyword evidence="5 11" id="KW-0812">Transmembrane</keyword>
<sequence>MASVTENWQALSTRAKTGLVVGVTLIAGLAVGIAVWAYRPDYQVLFSDVAAPDAAAMTAELDRLKVPYQLADGGNTILVPRDLVYKTRLKVMGKDLPLHGAVGFEVFNNADFGMTEFVQKVNYQRAIQGELTRTILSIDGIASARVHLAMPEQGLFKKTTTKPKASITVVTKPNHVLAAEQVSGIQRLVAASVPDIQAADVTVLDQHGVALTRNGGGEAATESASAMLDAKRGADDYLTRKLAKVLDATFGAGETIATVDVLLNLDQSRVTTEEVLPARSGTQEGSPTGVVVRSRQSVRDNAAASGGASATGARSGESLSSGSTEADYQVGRRVAQSVTTPGATRRLTVAVVVRNPLSDYQMEKLKEVVALTVGLNSERGDAIIIHSMTTLGSAAGDKHAIDRAAAAAAAADQQALTPALARARPAVPPELVWAAAALIMLALLVWAILRRAQPPATATLTVEERERLLLQVRQWIDTKHEPAVNGGLWERP</sequence>
<feature type="transmembrane region" description="Helical" evidence="11">
    <location>
        <begin position="431"/>
        <end position="449"/>
    </location>
</feature>
<evidence type="ECO:0000256" key="11">
    <source>
        <dbReference type="SAM" id="Phobius"/>
    </source>
</evidence>
<evidence type="ECO:0000256" key="5">
    <source>
        <dbReference type="ARBA" id="ARBA00022692"/>
    </source>
</evidence>
<keyword evidence="7 11" id="KW-0472">Membrane</keyword>
<gene>
    <name evidence="14" type="primary">fliF</name>
    <name evidence="14" type="ORF">F2P44_15980</name>
</gene>
<keyword evidence="15" id="KW-1185">Reference proteome</keyword>
<comment type="similarity">
    <text evidence="3 9">Belongs to the FliF family.</text>
</comment>
<dbReference type="NCBIfam" id="TIGR00206">
    <property type="entry name" value="fliF"/>
    <property type="match status" value="1"/>
</dbReference>
<dbReference type="Pfam" id="PF01514">
    <property type="entry name" value="YscJ_FliF"/>
    <property type="match status" value="1"/>
</dbReference>
<dbReference type="InterPro" id="IPR013556">
    <property type="entry name" value="Flag_M-ring_C"/>
</dbReference>
<evidence type="ECO:0000256" key="7">
    <source>
        <dbReference type="ARBA" id="ARBA00023136"/>
    </source>
</evidence>
<dbReference type="EMBL" id="WHJG01000015">
    <property type="protein sequence ID" value="NHZ80761.1"/>
    <property type="molecule type" value="Genomic_DNA"/>
</dbReference>
<dbReference type="PANTHER" id="PTHR30046">
    <property type="entry name" value="FLAGELLAR M-RING PROTEIN"/>
    <property type="match status" value="1"/>
</dbReference>
<keyword evidence="6 11" id="KW-1133">Transmembrane helix</keyword>
<dbReference type="Proteomes" id="UP000621455">
    <property type="component" value="Unassembled WGS sequence"/>
</dbReference>
<evidence type="ECO:0000256" key="4">
    <source>
        <dbReference type="ARBA" id="ARBA00022475"/>
    </source>
</evidence>
<dbReference type="InterPro" id="IPR045851">
    <property type="entry name" value="AMP-bd_C_sf"/>
</dbReference>
<dbReference type="PANTHER" id="PTHR30046:SF0">
    <property type="entry name" value="FLAGELLAR M-RING PROTEIN"/>
    <property type="match status" value="1"/>
</dbReference>
<dbReference type="InterPro" id="IPR043427">
    <property type="entry name" value="YscJ/FliF"/>
</dbReference>
<comment type="caution">
    <text evidence="14">The sequence shown here is derived from an EMBL/GenBank/DDBJ whole genome shotgun (WGS) entry which is preliminary data.</text>
</comment>
<evidence type="ECO:0000256" key="1">
    <source>
        <dbReference type="ARBA" id="ARBA00004117"/>
    </source>
</evidence>
<feature type="domain" description="Flagellar M-ring C-terminal" evidence="13">
    <location>
        <begin position="246"/>
        <end position="388"/>
    </location>
</feature>
<organism evidence="14 15">
    <name type="scientific">Massilia frigida</name>
    <dbReference type="NCBI Taxonomy" id="2609281"/>
    <lineage>
        <taxon>Bacteria</taxon>
        <taxon>Pseudomonadati</taxon>
        <taxon>Pseudomonadota</taxon>
        <taxon>Betaproteobacteria</taxon>
        <taxon>Burkholderiales</taxon>
        <taxon>Oxalobacteraceae</taxon>
        <taxon>Telluria group</taxon>
        <taxon>Massilia</taxon>
    </lineage>
</organism>
<dbReference type="InterPro" id="IPR006182">
    <property type="entry name" value="FliF_N_dom"/>
</dbReference>
<feature type="domain" description="Flagellar M-ring N-terminal" evidence="12">
    <location>
        <begin position="39"/>
        <end position="212"/>
    </location>
</feature>